<dbReference type="AlphaFoldDB" id="A0AAD5WWZ9"/>
<dbReference type="GO" id="GO:0012505">
    <property type="term" value="C:endomembrane system"/>
    <property type="evidence" value="ECO:0007669"/>
    <property type="project" value="UniProtKB-SubCell"/>
</dbReference>
<name>A0AAD5WWZ9_9FUNG</name>
<dbReference type="Pfam" id="PF04191">
    <property type="entry name" value="PEMT"/>
    <property type="match status" value="1"/>
</dbReference>
<comment type="subcellular location">
    <subcellularLocation>
        <location evidence="1">Endomembrane system</location>
        <topology evidence="1">Multi-pass membrane protein</topology>
    </subcellularLocation>
</comment>
<evidence type="ECO:0000256" key="3">
    <source>
        <dbReference type="ARBA" id="ARBA00022603"/>
    </source>
</evidence>
<keyword evidence="7" id="KW-0443">Lipid metabolism</keyword>
<evidence type="ECO:0000313" key="13">
    <source>
        <dbReference type="Proteomes" id="UP001212841"/>
    </source>
</evidence>
<dbReference type="EMBL" id="JADGJD010002419">
    <property type="protein sequence ID" value="KAJ3032659.1"/>
    <property type="molecule type" value="Genomic_DNA"/>
</dbReference>
<evidence type="ECO:0000256" key="5">
    <source>
        <dbReference type="ARBA" id="ARBA00022692"/>
    </source>
</evidence>
<keyword evidence="8 11" id="KW-0472">Membrane</keyword>
<evidence type="ECO:0000256" key="10">
    <source>
        <dbReference type="ARBA" id="ARBA00023264"/>
    </source>
</evidence>
<feature type="transmembrane region" description="Helical" evidence="11">
    <location>
        <begin position="149"/>
        <end position="169"/>
    </location>
</feature>
<evidence type="ECO:0000256" key="9">
    <source>
        <dbReference type="ARBA" id="ARBA00023209"/>
    </source>
</evidence>
<evidence type="ECO:0000256" key="8">
    <source>
        <dbReference type="ARBA" id="ARBA00023136"/>
    </source>
</evidence>
<organism evidence="12 13">
    <name type="scientific">Rhizophlyctis rosea</name>
    <dbReference type="NCBI Taxonomy" id="64517"/>
    <lineage>
        <taxon>Eukaryota</taxon>
        <taxon>Fungi</taxon>
        <taxon>Fungi incertae sedis</taxon>
        <taxon>Chytridiomycota</taxon>
        <taxon>Chytridiomycota incertae sedis</taxon>
        <taxon>Chytridiomycetes</taxon>
        <taxon>Rhizophlyctidales</taxon>
        <taxon>Rhizophlyctidaceae</taxon>
        <taxon>Rhizophlyctis</taxon>
    </lineage>
</organism>
<dbReference type="GO" id="GO:0006656">
    <property type="term" value="P:phosphatidylcholine biosynthetic process"/>
    <property type="evidence" value="ECO:0007669"/>
    <property type="project" value="TreeGrafter"/>
</dbReference>
<dbReference type="InterPro" id="IPR007318">
    <property type="entry name" value="Phopholipid_MeTrfase"/>
</dbReference>
<dbReference type="Proteomes" id="UP001212841">
    <property type="component" value="Unassembled WGS sequence"/>
</dbReference>
<accession>A0AAD5WWZ9</accession>
<evidence type="ECO:0000313" key="12">
    <source>
        <dbReference type="EMBL" id="KAJ3032659.1"/>
    </source>
</evidence>
<feature type="transmembrane region" description="Helical" evidence="11">
    <location>
        <begin position="189"/>
        <end position="214"/>
    </location>
</feature>
<evidence type="ECO:0000256" key="4">
    <source>
        <dbReference type="ARBA" id="ARBA00022691"/>
    </source>
</evidence>
<evidence type="ECO:0000256" key="7">
    <source>
        <dbReference type="ARBA" id="ARBA00023098"/>
    </source>
</evidence>
<feature type="transmembrane region" description="Helical" evidence="11">
    <location>
        <begin position="121"/>
        <end position="137"/>
    </location>
</feature>
<keyword evidence="2" id="KW-0444">Lipid biosynthesis</keyword>
<keyword evidence="9" id="KW-0594">Phospholipid biosynthesis</keyword>
<keyword evidence="4" id="KW-0949">S-adenosyl-L-methionine</keyword>
<feature type="transmembrane region" description="Helical" evidence="11">
    <location>
        <begin position="256"/>
        <end position="275"/>
    </location>
</feature>
<keyword evidence="5 11" id="KW-0812">Transmembrane</keyword>
<reference evidence="12" key="1">
    <citation type="submission" date="2020-05" db="EMBL/GenBank/DDBJ databases">
        <title>Phylogenomic resolution of chytrid fungi.</title>
        <authorList>
            <person name="Stajich J.E."/>
            <person name="Amses K."/>
            <person name="Simmons R."/>
            <person name="Seto K."/>
            <person name="Myers J."/>
            <person name="Bonds A."/>
            <person name="Quandt C.A."/>
            <person name="Barry K."/>
            <person name="Liu P."/>
            <person name="Grigoriev I."/>
            <person name="Longcore J.E."/>
            <person name="James T.Y."/>
        </authorList>
    </citation>
    <scope>NUCLEOTIDE SEQUENCE</scope>
    <source>
        <strain evidence="12">JEL0318</strain>
    </source>
</reference>
<dbReference type="PANTHER" id="PTHR32138:SF0">
    <property type="entry name" value="PHOSPHATIDYLETHANOLAMINE N-METHYLTRANSFERASE"/>
    <property type="match status" value="1"/>
</dbReference>
<evidence type="ECO:0000256" key="1">
    <source>
        <dbReference type="ARBA" id="ARBA00004127"/>
    </source>
</evidence>
<sequence>MLHTLFSFGSVKTAPEWITLVLIGVQSGLQSNKRGIVSWARHHGFEPNTKNRKPWVQYMINGIKLKMGPSFDYESHPLEFTSWLHFRSLVDIILVNDFTTYLIFVLAYFRAPEGGHGIVDILRYAGGAGLLAFNVWVKVDAHRVVRDFAWYWGDFFFLSSTTLTFDGVFELAPHPMYSVGYIGYYGASLIAQSYWVLFVSLLAHACQMAFLWVVEEPHIEKTYGGGESTARKERNEYFKRDLTIFKNFDFFRASDLMTGFIVLQTLLLTLIIGPIDHSSSFTDWKYWFYVSQALVWRTVYNYGLGAVLYLQGERRWWNKHFVKHGDSGRDGFGSWKV</sequence>
<keyword evidence="13" id="KW-1185">Reference proteome</keyword>
<gene>
    <name evidence="12" type="primary">CHO2_1</name>
    <name evidence="12" type="ORF">HK097_005156</name>
</gene>
<dbReference type="GO" id="GO:0004608">
    <property type="term" value="F:phosphatidylethanolamine N-methyltransferase activity"/>
    <property type="evidence" value="ECO:0007669"/>
    <property type="project" value="TreeGrafter"/>
</dbReference>
<evidence type="ECO:0000256" key="6">
    <source>
        <dbReference type="ARBA" id="ARBA00022989"/>
    </source>
</evidence>
<evidence type="ECO:0000256" key="2">
    <source>
        <dbReference type="ARBA" id="ARBA00022516"/>
    </source>
</evidence>
<proteinExistence type="predicted"/>
<keyword evidence="3" id="KW-0808">Transferase</keyword>
<evidence type="ECO:0000256" key="11">
    <source>
        <dbReference type="SAM" id="Phobius"/>
    </source>
</evidence>
<feature type="transmembrane region" description="Helical" evidence="11">
    <location>
        <begin position="287"/>
        <end position="310"/>
    </location>
</feature>
<comment type="caution">
    <text evidence="12">The sequence shown here is derived from an EMBL/GenBank/DDBJ whole genome shotgun (WGS) entry which is preliminary data.</text>
</comment>
<keyword evidence="6 11" id="KW-1133">Transmembrane helix</keyword>
<dbReference type="GO" id="GO:0032259">
    <property type="term" value="P:methylation"/>
    <property type="evidence" value="ECO:0007669"/>
    <property type="project" value="UniProtKB-KW"/>
</dbReference>
<keyword evidence="10" id="KW-1208">Phospholipid metabolism</keyword>
<feature type="non-terminal residue" evidence="12">
    <location>
        <position position="1"/>
    </location>
</feature>
<protein>
    <submittedName>
        <fullName evidence="12">Phosphatidylethanolamine N-methyltransferase</fullName>
    </submittedName>
</protein>
<dbReference type="PANTHER" id="PTHR32138">
    <property type="entry name" value="PHOSPHATIDYLETHANOLAMINE N-METHYLTRANSFERASE"/>
    <property type="match status" value="1"/>
</dbReference>
<keyword evidence="3" id="KW-0489">Methyltransferase</keyword>